<sequence length="275" mass="28254">MQYGVSPGQLNVGLDSIIHMSARLRGGFPPSTTTFGTADTSTRCPLVGTSRDLERTCVARSGGQHGVGAAQVWRECGHGVVRCVARGGARREQAVQCHGVDVSVGTACGWPECGARVGAVHGAVGACMARVWGHGVRALPEVGHGVVRCVAQVWHGVVRRDLSVGHGVGAVHGPSAGPGRRALLSLGMARVWDAACVGRGRGVLHGLSVGHGRGVLHCLCVGHSWGVMHGFCVGRGKGVAHGVSAARGEGGAHRLPVFGTWRGLGAWIVGGARQR</sequence>
<keyword evidence="2" id="KW-1185">Reference proteome</keyword>
<dbReference type="AlphaFoldDB" id="A0AAE0GQ41"/>
<dbReference type="Proteomes" id="UP001190700">
    <property type="component" value="Unassembled WGS sequence"/>
</dbReference>
<protein>
    <submittedName>
        <fullName evidence="1">Uncharacterized protein</fullName>
    </submittedName>
</protein>
<name>A0AAE0GQ41_9CHLO</name>
<accession>A0AAE0GQ41</accession>
<gene>
    <name evidence="1" type="ORF">CYMTET_9939</name>
</gene>
<evidence type="ECO:0000313" key="2">
    <source>
        <dbReference type="Proteomes" id="UP001190700"/>
    </source>
</evidence>
<dbReference type="EMBL" id="LGRX02003377">
    <property type="protein sequence ID" value="KAK3282314.1"/>
    <property type="molecule type" value="Genomic_DNA"/>
</dbReference>
<reference evidence="1 2" key="1">
    <citation type="journal article" date="2015" name="Genome Biol. Evol.">
        <title>Comparative Genomics of a Bacterivorous Green Alga Reveals Evolutionary Causalities and Consequences of Phago-Mixotrophic Mode of Nutrition.</title>
        <authorList>
            <person name="Burns J.A."/>
            <person name="Paasch A."/>
            <person name="Narechania A."/>
            <person name="Kim E."/>
        </authorList>
    </citation>
    <scope>NUCLEOTIDE SEQUENCE [LARGE SCALE GENOMIC DNA]</scope>
    <source>
        <strain evidence="1 2">PLY_AMNH</strain>
    </source>
</reference>
<comment type="caution">
    <text evidence="1">The sequence shown here is derived from an EMBL/GenBank/DDBJ whole genome shotgun (WGS) entry which is preliminary data.</text>
</comment>
<proteinExistence type="predicted"/>
<organism evidence="1 2">
    <name type="scientific">Cymbomonas tetramitiformis</name>
    <dbReference type="NCBI Taxonomy" id="36881"/>
    <lineage>
        <taxon>Eukaryota</taxon>
        <taxon>Viridiplantae</taxon>
        <taxon>Chlorophyta</taxon>
        <taxon>Pyramimonadophyceae</taxon>
        <taxon>Pyramimonadales</taxon>
        <taxon>Pyramimonadaceae</taxon>
        <taxon>Cymbomonas</taxon>
    </lineage>
</organism>
<evidence type="ECO:0000313" key="1">
    <source>
        <dbReference type="EMBL" id="KAK3282314.1"/>
    </source>
</evidence>